<organism evidence="3 4">
    <name type="scientific">Ailuropoda melanoleuca</name>
    <name type="common">Giant panda</name>
    <dbReference type="NCBI Taxonomy" id="9646"/>
    <lineage>
        <taxon>Eukaryota</taxon>
        <taxon>Metazoa</taxon>
        <taxon>Chordata</taxon>
        <taxon>Craniata</taxon>
        <taxon>Vertebrata</taxon>
        <taxon>Euteleostomi</taxon>
        <taxon>Mammalia</taxon>
        <taxon>Eutheria</taxon>
        <taxon>Laurasiatheria</taxon>
        <taxon>Carnivora</taxon>
        <taxon>Caniformia</taxon>
        <taxon>Ursidae</taxon>
        <taxon>Ailuropoda</taxon>
    </lineage>
</organism>
<dbReference type="InParanoid" id="A0A7N5K2E5"/>
<keyword evidence="1" id="KW-1015">Disulfide bond</keyword>
<dbReference type="InterPro" id="IPR001254">
    <property type="entry name" value="Trypsin_dom"/>
</dbReference>
<dbReference type="FunFam" id="2.40.10.10:FF:000005">
    <property type="entry name" value="Serine protease 37"/>
    <property type="match status" value="1"/>
</dbReference>
<reference evidence="3 4" key="1">
    <citation type="journal article" date="2010" name="Nature">
        <title>The sequence and de novo assembly of the giant panda genome.</title>
        <authorList>
            <person name="Li R."/>
            <person name="Fan W."/>
            <person name="Tian G."/>
            <person name="Zhu H."/>
            <person name="He L."/>
            <person name="Cai J."/>
            <person name="Huang Q."/>
            <person name="Cai Q."/>
            <person name="Li B."/>
            <person name="Bai Y."/>
            <person name="Zhang Z."/>
            <person name="Zhang Y."/>
            <person name="Wang W."/>
            <person name="Li J."/>
            <person name="Wei F."/>
            <person name="Li H."/>
            <person name="Jian M."/>
            <person name="Li J."/>
            <person name="Zhang Z."/>
            <person name="Nielsen R."/>
            <person name="Li D."/>
            <person name="Gu W."/>
            <person name="Yang Z."/>
            <person name="Xuan Z."/>
            <person name="Ryder O.A."/>
            <person name="Leung F.C."/>
            <person name="Zhou Y."/>
            <person name="Cao J."/>
            <person name="Sun X."/>
            <person name="Fu Y."/>
            <person name="Fang X."/>
            <person name="Guo X."/>
            <person name="Wang B."/>
            <person name="Hou R."/>
            <person name="Shen F."/>
            <person name="Mu B."/>
            <person name="Ni P."/>
            <person name="Lin R."/>
            <person name="Qian W."/>
            <person name="Wang G."/>
            <person name="Yu C."/>
            <person name="Nie W."/>
            <person name="Wang J."/>
            <person name="Wu Z."/>
            <person name="Liang H."/>
            <person name="Min J."/>
            <person name="Wu Q."/>
            <person name="Cheng S."/>
            <person name="Ruan J."/>
            <person name="Wang M."/>
            <person name="Shi Z."/>
            <person name="Wen M."/>
            <person name="Liu B."/>
            <person name="Ren X."/>
            <person name="Zheng H."/>
            <person name="Dong D."/>
            <person name="Cook K."/>
            <person name="Shan G."/>
            <person name="Zhang H."/>
            <person name="Kosiol C."/>
            <person name="Xie X."/>
            <person name="Lu Z."/>
            <person name="Zheng H."/>
            <person name="Li Y."/>
            <person name="Steiner C.C."/>
            <person name="Lam T.T."/>
            <person name="Lin S."/>
            <person name="Zhang Q."/>
            <person name="Li G."/>
            <person name="Tian J."/>
            <person name="Gong T."/>
            <person name="Liu H."/>
            <person name="Zhang D."/>
            <person name="Fang L."/>
            <person name="Ye C."/>
            <person name="Zhang J."/>
            <person name="Hu W."/>
            <person name="Xu A."/>
            <person name="Ren Y."/>
            <person name="Zhang G."/>
            <person name="Bruford M.W."/>
            <person name="Li Q."/>
            <person name="Ma L."/>
            <person name="Guo Y."/>
            <person name="An N."/>
            <person name="Hu Y."/>
            <person name="Zheng Y."/>
            <person name="Shi Y."/>
            <person name="Li Z."/>
            <person name="Liu Q."/>
            <person name="Chen Y."/>
            <person name="Zhao J."/>
            <person name="Qu N."/>
            <person name="Zhao S."/>
            <person name="Tian F."/>
            <person name="Wang X."/>
            <person name="Wang H."/>
            <person name="Xu L."/>
            <person name="Liu X."/>
            <person name="Vinar T."/>
            <person name="Wang Y."/>
            <person name="Lam T.W."/>
            <person name="Yiu S.M."/>
            <person name="Liu S."/>
            <person name="Zhang H."/>
            <person name="Li D."/>
            <person name="Huang Y."/>
            <person name="Wang X."/>
            <person name="Yang G."/>
            <person name="Jiang Z."/>
            <person name="Wang J."/>
            <person name="Qin N."/>
            <person name="Li L."/>
            <person name="Li J."/>
            <person name="Bolund L."/>
            <person name="Kristiansen K."/>
            <person name="Wong G.K."/>
            <person name="Olson M."/>
            <person name="Zhang X."/>
            <person name="Li S."/>
            <person name="Yang H."/>
            <person name="Wang J."/>
            <person name="Wang J."/>
        </authorList>
    </citation>
    <scope>NUCLEOTIDE SEQUENCE [LARGE SCALE GENOMIC DNA]</scope>
</reference>
<dbReference type="PROSITE" id="PS00134">
    <property type="entry name" value="TRYPSIN_HIS"/>
    <property type="match status" value="1"/>
</dbReference>
<dbReference type="InterPro" id="IPR018114">
    <property type="entry name" value="TRYPSIN_HIS"/>
</dbReference>
<dbReference type="CDD" id="cd00190">
    <property type="entry name" value="Tryp_SPc"/>
    <property type="match status" value="1"/>
</dbReference>
<dbReference type="Gene3D" id="2.40.10.10">
    <property type="entry name" value="Trypsin-like serine proteases"/>
    <property type="match status" value="2"/>
</dbReference>
<proteinExistence type="predicted"/>
<sequence length="258" mass="28912">MLPEEPFLVAAGYYRLCALPPQLLPTCFGLSPSPLLQENNRGPRAQASFSSLHGISPDPESKQNLWGFLVREDFVLTAAHCKGSSINVILGAHNIKKQERTQQVIPVRKATRHPDYDPKYIFNDIMLLQLEKKAHLTANRVWPGMVRNVAGWGRLRVNSTSRAGKLHEVELEVQKDKQCISCCRNLHDSRTQMCVGNPRKKKSSFKTPGGLLVCNNAAQGIVSFGKTDGEPSRVYTRISSFLPWIERTMRCFSLQGPD</sequence>
<dbReference type="Ensembl" id="ENSAMET00000041247.1">
    <property type="protein sequence ID" value="ENSAMEP00000033720.1"/>
    <property type="gene ID" value="ENSAMEG00000025225.1"/>
</dbReference>
<dbReference type="PANTHER" id="PTHR24271:SF58">
    <property type="entry name" value="DUODENASE-1"/>
    <property type="match status" value="1"/>
</dbReference>
<dbReference type="InterPro" id="IPR001314">
    <property type="entry name" value="Peptidase_S1A"/>
</dbReference>
<protein>
    <recommendedName>
        <fullName evidence="2">Peptidase S1 domain-containing protein</fullName>
    </recommendedName>
</protein>
<reference evidence="3" key="3">
    <citation type="submission" date="2025-09" db="UniProtKB">
        <authorList>
            <consortium name="Ensembl"/>
        </authorList>
    </citation>
    <scope>IDENTIFICATION</scope>
</reference>
<dbReference type="AlphaFoldDB" id="A0A7N5K2E5"/>
<evidence type="ECO:0000256" key="1">
    <source>
        <dbReference type="ARBA" id="ARBA00023157"/>
    </source>
</evidence>
<dbReference type="InterPro" id="IPR009003">
    <property type="entry name" value="Peptidase_S1_PA"/>
</dbReference>
<name>A0A7N5K2E5_AILME</name>
<dbReference type="SUPFAM" id="SSF50494">
    <property type="entry name" value="Trypsin-like serine proteases"/>
    <property type="match status" value="1"/>
</dbReference>
<dbReference type="GO" id="GO:0005737">
    <property type="term" value="C:cytoplasm"/>
    <property type="evidence" value="ECO:0007669"/>
    <property type="project" value="TreeGrafter"/>
</dbReference>
<dbReference type="GO" id="GO:0004252">
    <property type="term" value="F:serine-type endopeptidase activity"/>
    <property type="evidence" value="ECO:0007669"/>
    <property type="project" value="InterPro"/>
</dbReference>
<dbReference type="Proteomes" id="UP000008912">
    <property type="component" value="Unassembled WGS sequence"/>
</dbReference>
<evidence type="ECO:0000313" key="4">
    <source>
        <dbReference type="Proteomes" id="UP000008912"/>
    </source>
</evidence>
<dbReference type="GeneTree" id="ENSGT01030000234551"/>
<feature type="domain" description="Peptidase S1" evidence="2">
    <location>
        <begin position="67"/>
        <end position="250"/>
    </location>
</feature>
<reference evidence="3" key="2">
    <citation type="submission" date="2025-08" db="UniProtKB">
        <authorList>
            <consortium name="Ensembl"/>
        </authorList>
    </citation>
    <scope>IDENTIFICATION</scope>
</reference>
<dbReference type="PRINTS" id="PR00722">
    <property type="entry name" value="CHYMOTRYPSIN"/>
</dbReference>
<evidence type="ECO:0000313" key="3">
    <source>
        <dbReference type="Ensembl" id="ENSAMEP00000033720.1"/>
    </source>
</evidence>
<accession>A0A7N5K2E5</accession>
<dbReference type="PANTHER" id="PTHR24271">
    <property type="entry name" value="KALLIKREIN-RELATED"/>
    <property type="match status" value="1"/>
</dbReference>
<keyword evidence="4" id="KW-1185">Reference proteome</keyword>
<dbReference type="SMART" id="SM00020">
    <property type="entry name" value="Tryp_SPc"/>
    <property type="match status" value="1"/>
</dbReference>
<dbReference type="Pfam" id="PF00089">
    <property type="entry name" value="Trypsin"/>
    <property type="match status" value="1"/>
</dbReference>
<dbReference type="PROSITE" id="PS50240">
    <property type="entry name" value="TRYPSIN_DOM"/>
    <property type="match status" value="1"/>
</dbReference>
<evidence type="ECO:0000259" key="2">
    <source>
        <dbReference type="PROSITE" id="PS50240"/>
    </source>
</evidence>
<dbReference type="InterPro" id="IPR043504">
    <property type="entry name" value="Peptidase_S1_PA_chymotrypsin"/>
</dbReference>
<dbReference type="GO" id="GO:0006508">
    <property type="term" value="P:proteolysis"/>
    <property type="evidence" value="ECO:0007669"/>
    <property type="project" value="InterPro"/>
</dbReference>